<dbReference type="EMBL" id="ONZI01000005">
    <property type="protein sequence ID" value="SPJ35235.1"/>
    <property type="molecule type" value="Genomic_DNA"/>
</dbReference>
<dbReference type="AlphaFoldDB" id="A0A2R8CQP9"/>
<name>A0A2R8CQP9_9GAMM</name>
<accession>A0A2R8CQP9</accession>
<organism evidence="1 2">
    <name type="scientific">Kushneria phyllosphaerae</name>
    <dbReference type="NCBI Taxonomy" id="2100822"/>
    <lineage>
        <taxon>Bacteria</taxon>
        <taxon>Pseudomonadati</taxon>
        <taxon>Pseudomonadota</taxon>
        <taxon>Gammaproteobacteria</taxon>
        <taxon>Oceanospirillales</taxon>
        <taxon>Halomonadaceae</taxon>
        <taxon>Kushneria</taxon>
    </lineage>
</organism>
<evidence type="ECO:0008006" key="3">
    <source>
        <dbReference type="Google" id="ProtNLM"/>
    </source>
</evidence>
<reference evidence="2" key="1">
    <citation type="submission" date="2018-03" db="EMBL/GenBank/DDBJ databases">
        <authorList>
            <person name="Navarro De La Torre S."/>
        </authorList>
    </citation>
    <scope>NUCLEOTIDE SEQUENCE [LARGE SCALE GENOMIC DNA]</scope>
    <source>
        <strain evidence="2">EAod3</strain>
    </source>
</reference>
<dbReference type="Proteomes" id="UP000244934">
    <property type="component" value="Unassembled WGS sequence"/>
</dbReference>
<evidence type="ECO:0000313" key="1">
    <source>
        <dbReference type="EMBL" id="SPJ35235.1"/>
    </source>
</evidence>
<dbReference type="RefSeq" id="WP_108844037.1">
    <property type="nucleotide sequence ID" value="NZ_ONZI01000005.1"/>
</dbReference>
<dbReference type="SUPFAM" id="SSF51306">
    <property type="entry name" value="LexA/Signal peptidase"/>
    <property type="match status" value="1"/>
</dbReference>
<dbReference type="Gene3D" id="2.10.109.10">
    <property type="entry name" value="Umud Fragment, subunit A"/>
    <property type="match status" value="1"/>
</dbReference>
<dbReference type="OrthoDB" id="6168027at2"/>
<evidence type="ECO:0000313" key="2">
    <source>
        <dbReference type="Proteomes" id="UP000244934"/>
    </source>
</evidence>
<proteinExistence type="predicted"/>
<protein>
    <recommendedName>
        <fullName evidence="3">Peptidase S24/S26A/S26B/S26C domain-containing protein</fullName>
    </recommendedName>
</protein>
<sequence>MHAQYLGPVDCRPDPSLMFLDLHRYPPTCYLMRAGEDAGVGGPVTEGDVLIVDEARHPTHGDLAVIMIDGVREVFQTLRVGPQFRYQPVGGGASRRITPDLVLGVVVSLVRRCAV</sequence>
<dbReference type="InterPro" id="IPR036286">
    <property type="entry name" value="LexA/Signal_pep-like_sf"/>
</dbReference>
<gene>
    <name evidence="1" type="ORF">KSP9073_03293</name>
</gene>
<keyword evidence="2" id="KW-1185">Reference proteome</keyword>